<feature type="compositionally biased region" description="Low complexity" evidence="1">
    <location>
        <begin position="130"/>
        <end position="139"/>
    </location>
</feature>
<protein>
    <recommendedName>
        <fullName evidence="2">Helicase ATP-binding domain-containing protein</fullName>
    </recommendedName>
</protein>
<sequence length="544" mass="59472">MTIDYTIIIDAAVAATNSGLASHLKEECLALHQRLLPWYLDLQTISHEYYKQQEEQTKEPSTATISKTPTAAKNDRSTLKKLFRRITAVSNQTIMGYRKRNEPPGLDDDSYSEDSYSEDSYSEYSDSDLSDTSPSTTDEPSIHLTYRRHSFWPTVSSLARQSCRPCSTLADPRYSHGLCVSRADLEIWKYKSKPTSFRPRCVKVRPRGFACGLPNKQLDDDVAPRTPEGVNVLPPHRTASDPLEHNLLAASETGAESSPEEARAFKLVDGLSELAVTTLRCAGFEKLLPSQKHVLESIEFRNDRRTSHHKVIVSRFAAGKTTLLCLAGFVAVMRCSDDDFQPPTTEGSPPGAGISHAAPPSENSSNTSPSSAAANPSVLMAVPLPENARDAGAFLDQLLKYHGSSCAAIVGDVLTEADFTALSKWPTAVIGTFDKLLDLIVHGHLDLSGLLYLAIDDLDTSLQVLHKRLPECQVVVTSSSMTQDLVAPILTLIKPNSPLPAVVRMGRIPNSSLVIDGEVVSQSSIQEMTCLELLKEFGSARQAH</sequence>
<dbReference type="Proteomes" id="UP000729357">
    <property type="component" value="Unassembled WGS sequence"/>
</dbReference>
<evidence type="ECO:0000313" key="4">
    <source>
        <dbReference type="Proteomes" id="UP000729357"/>
    </source>
</evidence>
<comment type="caution">
    <text evidence="3">The sequence shown here is derived from an EMBL/GenBank/DDBJ whole genome shotgun (WGS) entry which is preliminary data.</text>
</comment>
<keyword evidence="4" id="KW-1185">Reference proteome</keyword>
<dbReference type="AlphaFoldDB" id="A0A9P8JYB0"/>
<reference evidence="3" key="2">
    <citation type="submission" date="2021-08" db="EMBL/GenBank/DDBJ databases">
        <authorList>
            <person name="Gostincar C."/>
            <person name="Sun X."/>
            <person name="Song Z."/>
            <person name="Gunde-Cimerman N."/>
        </authorList>
    </citation>
    <scope>NUCLEOTIDE SEQUENCE</scope>
    <source>
        <strain evidence="3">EXF-9298</strain>
    </source>
</reference>
<dbReference type="InterPro" id="IPR027417">
    <property type="entry name" value="P-loop_NTPase"/>
</dbReference>
<dbReference type="InterPro" id="IPR014001">
    <property type="entry name" value="Helicase_ATP-bd"/>
</dbReference>
<organism evidence="3 4">
    <name type="scientific">Aureobasidium melanogenum</name>
    <name type="common">Aureobasidium pullulans var. melanogenum</name>
    <dbReference type="NCBI Taxonomy" id="46634"/>
    <lineage>
        <taxon>Eukaryota</taxon>
        <taxon>Fungi</taxon>
        <taxon>Dikarya</taxon>
        <taxon>Ascomycota</taxon>
        <taxon>Pezizomycotina</taxon>
        <taxon>Dothideomycetes</taxon>
        <taxon>Dothideomycetidae</taxon>
        <taxon>Dothideales</taxon>
        <taxon>Saccotheciaceae</taxon>
        <taxon>Aureobasidium</taxon>
    </lineage>
</organism>
<dbReference type="SUPFAM" id="SSF52540">
    <property type="entry name" value="P-loop containing nucleoside triphosphate hydrolases"/>
    <property type="match status" value="1"/>
</dbReference>
<dbReference type="PROSITE" id="PS51192">
    <property type="entry name" value="HELICASE_ATP_BIND_1"/>
    <property type="match status" value="1"/>
</dbReference>
<dbReference type="EMBL" id="JAHFXS010000421">
    <property type="protein sequence ID" value="KAG9985145.1"/>
    <property type="molecule type" value="Genomic_DNA"/>
</dbReference>
<dbReference type="SMART" id="SM00487">
    <property type="entry name" value="DEXDc"/>
    <property type="match status" value="1"/>
</dbReference>
<evidence type="ECO:0000256" key="1">
    <source>
        <dbReference type="SAM" id="MobiDB-lite"/>
    </source>
</evidence>
<feature type="region of interest" description="Disordered" evidence="1">
    <location>
        <begin position="53"/>
        <end position="76"/>
    </location>
</feature>
<feature type="compositionally biased region" description="Acidic residues" evidence="1">
    <location>
        <begin position="105"/>
        <end position="129"/>
    </location>
</feature>
<evidence type="ECO:0000313" key="3">
    <source>
        <dbReference type="EMBL" id="KAG9985145.1"/>
    </source>
</evidence>
<dbReference type="GO" id="GO:0003676">
    <property type="term" value="F:nucleic acid binding"/>
    <property type="evidence" value="ECO:0007669"/>
    <property type="project" value="InterPro"/>
</dbReference>
<dbReference type="GO" id="GO:0005524">
    <property type="term" value="F:ATP binding"/>
    <property type="evidence" value="ECO:0007669"/>
    <property type="project" value="InterPro"/>
</dbReference>
<accession>A0A9P8JYB0</accession>
<dbReference type="Pfam" id="PF00270">
    <property type="entry name" value="DEAD"/>
    <property type="match status" value="1"/>
</dbReference>
<feature type="compositionally biased region" description="Low complexity" evidence="1">
    <location>
        <begin position="357"/>
        <end position="372"/>
    </location>
</feature>
<dbReference type="Gene3D" id="3.40.50.300">
    <property type="entry name" value="P-loop containing nucleotide triphosphate hydrolases"/>
    <property type="match status" value="1"/>
</dbReference>
<name>A0A9P8JYB0_AURME</name>
<proteinExistence type="predicted"/>
<feature type="compositionally biased region" description="Polar residues" evidence="1">
    <location>
        <begin position="60"/>
        <end position="71"/>
    </location>
</feature>
<gene>
    <name evidence="3" type="ORF">KCU98_g4917</name>
</gene>
<reference evidence="3" key="1">
    <citation type="journal article" date="2021" name="J Fungi (Basel)">
        <title>Virulence traits and population genomics of the black yeast Aureobasidium melanogenum.</title>
        <authorList>
            <person name="Cernosa A."/>
            <person name="Sun X."/>
            <person name="Gostincar C."/>
            <person name="Fang C."/>
            <person name="Gunde-Cimerman N."/>
            <person name="Song Z."/>
        </authorList>
    </citation>
    <scope>NUCLEOTIDE SEQUENCE</scope>
    <source>
        <strain evidence="3">EXF-9298</strain>
    </source>
</reference>
<feature type="domain" description="Helicase ATP-binding" evidence="2">
    <location>
        <begin position="345"/>
        <end position="499"/>
    </location>
</feature>
<feature type="non-terminal residue" evidence="3">
    <location>
        <position position="544"/>
    </location>
</feature>
<evidence type="ECO:0000259" key="2">
    <source>
        <dbReference type="PROSITE" id="PS51192"/>
    </source>
</evidence>
<feature type="region of interest" description="Disordered" evidence="1">
    <location>
        <begin position="94"/>
        <end position="141"/>
    </location>
</feature>
<dbReference type="InterPro" id="IPR011545">
    <property type="entry name" value="DEAD/DEAH_box_helicase_dom"/>
</dbReference>
<feature type="region of interest" description="Disordered" evidence="1">
    <location>
        <begin position="340"/>
        <end position="372"/>
    </location>
</feature>